<comment type="caution">
    <text evidence="1">The sequence shown here is derived from an EMBL/GenBank/DDBJ whole genome shotgun (WGS) entry which is preliminary data.</text>
</comment>
<name>A0ACC0Z749_9ROSI</name>
<proteinExistence type="predicted"/>
<protein>
    <submittedName>
        <fullName evidence="1">Uncharacterized protein</fullName>
    </submittedName>
</protein>
<reference evidence="2" key="1">
    <citation type="journal article" date="2023" name="G3 (Bethesda)">
        <title>Genome assembly and association tests identify interacting loci associated with vigor, precocity, and sex in interspecific pistachio rootstocks.</title>
        <authorList>
            <person name="Palmer W."/>
            <person name="Jacygrad E."/>
            <person name="Sagayaradj S."/>
            <person name="Cavanaugh K."/>
            <person name="Han R."/>
            <person name="Bertier L."/>
            <person name="Beede B."/>
            <person name="Kafkas S."/>
            <person name="Golino D."/>
            <person name="Preece J."/>
            <person name="Michelmore R."/>
        </authorList>
    </citation>
    <scope>NUCLEOTIDE SEQUENCE [LARGE SCALE GENOMIC DNA]</scope>
</reference>
<accession>A0ACC0Z749</accession>
<sequence length="239" mass="26932">MDRNSLSAFLCRLVNRLEEPSPELKHLAAVSGQKGLFLKLNQWSTMLRIFMEAIDFEENEKLLSNVDVKIWLDYVKELADDVEEMLDDISKQASRLKMMAQTQNTMGKISLLKGLIPTCFTSSNTSAVVSFDDSLISRIIDLTSRLEKLNTKRHAAGLPVFCAAVGCSMPDSITKTIHGRDKDKEKILEMVLRDEERDHANFRVIPIIGTVGVGKTTLARLVYDDKAVEDFKPRAWVSL</sequence>
<gene>
    <name evidence="1" type="ORF">Pint_03624</name>
</gene>
<evidence type="ECO:0000313" key="2">
    <source>
        <dbReference type="Proteomes" id="UP001163603"/>
    </source>
</evidence>
<organism evidence="1 2">
    <name type="scientific">Pistacia integerrima</name>
    <dbReference type="NCBI Taxonomy" id="434235"/>
    <lineage>
        <taxon>Eukaryota</taxon>
        <taxon>Viridiplantae</taxon>
        <taxon>Streptophyta</taxon>
        <taxon>Embryophyta</taxon>
        <taxon>Tracheophyta</taxon>
        <taxon>Spermatophyta</taxon>
        <taxon>Magnoliopsida</taxon>
        <taxon>eudicotyledons</taxon>
        <taxon>Gunneridae</taxon>
        <taxon>Pentapetalae</taxon>
        <taxon>rosids</taxon>
        <taxon>malvids</taxon>
        <taxon>Sapindales</taxon>
        <taxon>Anacardiaceae</taxon>
        <taxon>Pistacia</taxon>
    </lineage>
</organism>
<evidence type="ECO:0000313" key="1">
    <source>
        <dbReference type="EMBL" id="KAJ0046769.1"/>
    </source>
</evidence>
<dbReference type="Proteomes" id="UP001163603">
    <property type="component" value="Chromosome 3"/>
</dbReference>
<keyword evidence="2" id="KW-1185">Reference proteome</keyword>
<dbReference type="EMBL" id="CM047738">
    <property type="protein sequence ID" value="KAJ0046769.1"/>
    <property type="molecule type" value="Genomic_DNA"/>
</dbReference>